<dbReference type="eggNOG" id="COG0422">
    <property type="taxonomic scope" value="Bacteria"/>
</dbReference>
<keyword evidence="1" id="KW-1133">Transmembrane helix</keyword>
<keyword evidence="1" id="KW-0472">Membrane</keyword>
<protein>
    <submittedName>
        <fullName evidence="2">Predicted protein</fullName>
    </submittedName>
</protein>
<dbReference type="AlphaFoldDB" id="D9WZY1"/>
<dbReference type="EMBL" id="GG657757">
    <property type="protein sequence ID" value="EFL33339.1"/>
    <property type="molecule type" value="Genomic_DNA"/>
</dbReference>
<reference evidence="3" key="1">
    <citation type="submission" date="2009-02" db="EMBL/GenBank/DDBJ databases">
        <title>Annotation of Streptomyces viridochromogenes strain DSM 40736.</title>
        <authorList>
            <consortium name="The Broad Institute Genome Sequencing Platform"/>
            <consortium name="Broad Institute Microbial Sequencing Center"/>
            <person name="Fischbach M."/>
            <person name="Godfrey P."/>
            <person name="Ward D."/>
            <person name="Young S."/>
            <person name="Zeng Q."/>
            <person name="Koehrsen M."/>
            <person name="Alvarado L."/>
            <person name="Berlin A.M."/>
            <person name="Bochicchio J."/>
            <person name="Borenstein D."/>
            <person name="Chapman S.B."/>
            <person name="Chen Z."/>
            <person name="Engels R."/>
            <person name="Freedman E."/>
            <person name="Gellesch M."/>
            <person name="Goldberg J."/>
            <person name="Griggs A."/>
            <person name="Gujja S."/>
            <person name="Heilman E.R."/>
            <person name="Heiman D.I."/>
            <person name="Hepburn T.A."/>
            <person name="Howarth C."/>
            <person name="Jen D."/>
            <person name="Larson L."/>
            <person name="Lewis B."/>
            <person name="Mehta T."/>
            <person name="Park D."/>
            <person name="Pearson M."/>
            <person name="Richards J."/>
            <person name="Roberts A."/>
            <person name="Saif S."/>
            <person name="Shea T.D."/>
            <person name="Shenoy N."/>
            <person name="Sisk P."/>
            <person name="Stolte C."/>
            <person name="Sykes S.N."/>
            <person name="Thomson T."/>
            <person name="Walk T."/>
            <person name="White J."/>
            <person name="Yandava C."/>
            <person name="Straight P."/>
            <person name="Clardy J."/>
            <person name="Hung D."/>
            <person name="Kolter R."/>
            <person name="Mekalanos J."/>
            <person name="Walker S."/>
            <person name="Walsh C.T."/>
            <person name="Wieland-Brown L.C."/>
            <person name="Haas B."/>
            <person name="Nusbaum C."/>
            <person name="Birren B."/>
        </authorList>
    </citation>
    <scope>NUCLEOTIDE SEQUENCE [LARGE SCALE GENOMIC DNA]</scope>
    <source>
        <strain evidence="3">DSM 40736 / JCM 4977 / BCRC 1201 / Tue 494</strain>
    </source>
</reference>
<gene>
    <name evidence="2" type="ORF">SSQG_03857</name>
</gene>
<keyword evidence="3" id="KW-1185">Reference proteome</keyword>
<sequence>MLTNSSRLPTCSPSVHVWAAGTTVAHVEVPVILYSMKISQDIRREHGGSRSEIEEGMAQKSKEFAASGNRVYLPITD</sequence>
<feature type="transmembrane region" description="Helical" evidence="1">
    <location>
        <begin position="15"/>
        <end position="34"/>
    </location>
</feature>
<evidence type="ECO:0000313" key="2">
    <source>
        <dbReference type="EMBL" id="EFL33339.1"/>
    </source>
</evidence>
<name>D9WZY1_STRVT</name>
<dbReference type="STRING" id="591159.SSQG_03857"/>
<evidence type="ECO:0000256" key="1">
    <source>
        <dbReference type="SAM" id="Phobius"/>
    </source>
</evidence>
<keyword evidence="1" id="KW-0812">Transmembrane</keyword>
<organism evidence="2 3">
    <name type="scientific">Streptomyces viridochromogenes (strain DSM 40736 / JCM 4977 / BCRC 1201 / Tue 494)</name>
    <dbReference type="NCBI Taxonomy" id="591159"/>
    <lineage>
        <taxon>Bacteria</taxon>
        <taxon>Bacillati</taxon>
        <taxon>Actinomycetota</taxon>
        <taxon>Actinomycetes</taxon>
        <taxon>Kitasatosporales</taxon>
        <taxon>Streptomycetaceae</taxon>
        <taxon>Streptomyces</taxon>
    </lineage>
</organism>
<proteinExistence type="predicted"/>
<dbReference type="HOGENOM" id="CLU_2636677_0_0_11"/>
<accession>D9WZY1</accession>
<evidence type="ECO:0000313" key="3">
    <source>
        <dbReference type="Proteomes" id="UP000004184"/>
    </source>
</evidence>
<dbReference type="Proteomes" id="UP000004184">
    <property type="component" value="Unassembled WGS sequence"/>
</dbReference>